<keyword evidence="2 4" id="KW-0238">DNA-binding</keyword>
<dbReference type="SUPFAM" id="SSF56349">
    <property type="entry name" value="DNA breaking-rejoining enzymes"/>
    <property type="match status" value="1"/>
</dbReference>
<protein>
    <recommendedName>
        <fullName evidence="9">Integrase</fullName>
    </recommendedName>
</protein>
<evidence type="ECO:0000256" key="2">
    <source>
        <dbReference type="ARBA" id="ARBA00023125"/>
    </source>
</evidence>
<evidence type="ECO:0000256" key="3">
    <source>
        <dbReference type="ARBA" id="ARBA00023172"/>
    </source>
</evidence>
<dbReference type="PANTHER" id="PTHR30349">
    <property type="entry name" value="PHAGE INTEGRASE-RELATED"/>
    <property type="match status" value="1"/>
</dbReference>
<dbReference type="InterPro" id="IPR010998">
    <property type="entry name" value="Integrase_recombinase_N"/>
</dbReference>
<dbReference type="GO" id="GO:0003677">
    <property type="term" value="F:DNA binding"/>
    <property type="evidence" value="ECO:0007669"/>
    <property type="project" value="UniProtKB-UniRule"/>
</dbReference>
<dbReference type="RefSeq" id="WP_073537679.1">
    <property type="nucleotide sequence ID" value="NZ_CP018335.1"/>
</dbReference>
<dbReference type="GO" id="GO:0006310">
    <property type="term" value="P:DNA recombination"/>
    <property type="evidence" value="ECO:0007669"/>
    <property type="project" value="UniProtKB-KW"/>
</dbReference>
<dbReference type="Gene3D" id="1.10.443.10">
    <property type="entry name" value="Intergrase catalytic core"/>
    <property type="match status" value="1"/>
</dbReference>
<comment type="similarity">
    <text evidence="1">Belongs to the 'phage' integrase family.</text>
</comment>
<dbReference type="InterPro" id="IPR050090">
    <property type="entry name" value="Tyrosine_recombinase_XerCD"/>
</dbReference>
<dbReference type="InterPro" id="IPR002104">
    <property type="entry name" value="Integrase_catalytic"/>
</dbReference>
<dbReference type="CDD" id="cd00397">
    <property type="entry name" value="DNA_BRE_C"/>
    <property type="match status" value="1"/>
</dbReference>
<feature type="domain" description="Core-binding (CB)" evidence="6">
    <location>
        <begin position="31"/>
        <end position="115"/>
    </location>
</feature>
<reference evidence="7 8" key="1">
    <citation type="submission" date="2016-12" db="EMBL/GenBank/DDBJ databases">
        <title>Complete genome sequence of Clostridium kluyveri JZZ isolated from the pit mud of a Chinese flavor liquor-making factory.</title>
        <authorList>
            <person name="Wang Y."/>
        </authorList>
    </citation>
    <scope>NUCLEOTIDE SEQUENCE [LARGE SCALE GENOMIC DNA]</scope>
    <source>
        <strain evidence="7 8">JZZ</strain>
    </source>
</reference>
<evidence type="ECO:0000256" key="1">
    <source>
        <dbReference type="ARBA" id="ARBA00008857"/>
    </source>
</evidence>
<dbReference type="Proteomes" id="UP000184604">
    <property type="component" value="Chromosome"/>
</dbReference>
<gene>
    <name evidence="7" type="ORF">BS101_04160</name>
</gene>
<dbReference type="InterPro" id="IPR013762">
    <property type="entry name" value="Integrase-like_cat_sf"/>
</dbReference>
<dbReference type="GO" id="GO:0015074">
    <property type="term" value="P:DNA integration"/>
    <property type="evidence" value="ECO:0007669"/>
    <property type="project" value="InterPro"/>
</dbReference>
<evidence type="ECO:0000259" key="6">
    <source>
        <dbReference type="PROSITE" id="PS51900"/>
    </source>
</evidence>
<feature type="domain" description="Tyr recombinase" evidence="5">
    <location>
        <begin position="136"/>
        <end position="319"/>
    </location>
</feature>
<evidence type="ECO:0000313" key="7">
    <source>
        <dbReference type="EMBL" id="APM37983.1"/>
    </source>
</evidence>
<evidence type="ECO:0008006" key="9">
    <source>
        <dbReference type="Google" id="ProtNLM"/>
    </source>
</evidence>
<dbReference type="InterPro" id="IPR044068">
    <property type="entry name" value="CB"/>
</dbReference>
<accession>A0A1L5F4R1</accession>
<dbReference type="AlphaFoldDB" id="A0A1L5F4R1"/>
<organism evidence="7 8">
    <name type="scientific">Clostridium kluyveri</name>
    <dbReference type="NCBI Taxonomy" id="1534"/>
    <lineage>
        <taxon>Bacteria</taxon>
        <taxon>Bacillati</taxon>
        <taxon>Bacillota</taxon>
        <taxon>Clostridia</taxon>
        <taxon>Eubacteriales</taxon>
        <taxon>Clostridiaceae</taxon>
        <taxon>Clostridium</taxon>
    </lineage>
</organism>
<dbReference type="InterPro" id="IPR011010">
    <property type="entry name" value="DNA_brk_join_enz"/>
</dbReference>
<dbReference type="Gene3D" id="1.10.150.130">
    <property type="match status" value="1"/>
</dbReference>
<dbReference type="PROSITE" id="PS51900">
    <property type="entry name" value="CB"/>
    <property type="match status" value="1"/>
</dbReference>
<name>A0A1L5F4R1_CLOKL</name>
<dbReference type="PROSITE" id="PS51898">
    <property type="entry name" value="TYR_RECOMBINASE"/>
    <property type="match status" value="1"/>
</dbReference>
<dbReference type="OrthoDB" id="9785687at2"/>
<proteinExistence type="inferred from homology"/>
<evidence type="ECO:0000259" key="5">
    <source>
        <dbReference type="PROSITE" id="PS51898"/>
    </source>
</evidence>
<evidence type="ECO:0000256" key="4">
    <source>
        <dbReference type="PROSITE-ProRule" id="PRU01248"/>
    </source>
</evidence>
<dbReference type="PANTHER" id="PTHR30349:SF41">
    <property type="entry name" value="INTEGRASE_RECOMBINASE PROTEIN MJ0367-RELATED"/>
    <property type="match status" value="1"/>
</dbReference>
<dbReference type="EMBL" id="CP018335">
    <property type="protein sequence ID" value="APM37983.1"/>
    <property type="molecule type" value="Genomic_DNA"/>
</dbReference>
<evidence type="ECO:0000313" key="8">
    <source>
        <dbReference type="Proteomes" id="UP000184604"/>
    </source>
</evidence>
<dbReference type="Pfam" id="PF00589">
    <property type="entry name" value="Phage_integrase"/>
    <property type="match status" value="1"/>
</dbReference>
<sequence length="325" mass="37760">MAKRLQLTEKVTPIGVEAEVKELRTIYFTIQDFMNKQNEFLIYKRSQNLSPRSMYDYDRSFLYLNNYINEVYSDKQIRYDITLIRGYISYMLEKVSPNTVNIRIRYLKVYLQFLEQEGYVKERINERVKKVREVKNEKQPLTNSDIKKLLKVINMKSYAGLRDYTLVLLMLSVGTRINETINIRVKDINLKEKYIVINAETAKNRTQRVVPLNSKLIVYLKKLIEISNDVGSEYVFLSSVSHDKVNLSHIKGQLIDYGKKAGLDKSSSAHKLRHTAITNLIKNGSNPLDVKSIAGHSSLEITMGYYHNNLKDLQKCIAKDTLSDI</sequence>
<keyword evidence="3" id="KW-0233">DNA recombination</keyword>